<name>A0A5B0Q2R5_PUCGR</name>
<feature type="compositionally biased region" description="Polar residues" evidence="1">
    <location>
        <begin position="49"/>
        <end position="71"/>
    </location>
</feature>
<gene>
    <name evidence="2" type="ORF">PGT21_015765</name>
</gene>
<feature type="region of interest" description="Disordered" evidence="1">
    <location>
        <begin position="1"/>
        <end position="107"/>
    </location>
</feature>
<organism evidence="2 3">
    <name type="scientific">Puccinia graminis f. sp. tritici</name>
    <dbReference type="NCBI Taxonomy" id="56615"/>
    <lineage>
        <taxon>Eukaryota</taxon>
        <taxon>Fungi</taxon>
        <taxon>Dikarya</taxon>
        <taxon>Basidiomycota</taxon>
        <taxon>Pucciniomycotina</taxon>
        <taxon>Pucciniomycetes</taxon>
        <taxon>Pucciniales</taxon>
        <taxon>Pucciniaceae</taxon>
        <taxon>Puccinia</taxon>
    </lineage>
</organism>
<sequence length="107" mass="11335">MSNPNQIQALSDRVKDSSQQQRSTQSTPNPSTHKPPSLLASKTIPQLKGSGTNITAKSQTDPKGSEATPTKSVEPDLNPSGSVTRTTLKNPVDDPVNESQNNVKATV</sequence>
<evidence type="ECO:0000256" key="1">
    <source>
        <dbReference type="SAM" id="MobiDB-lite"/>
    </source>
</evidence>
<dbReference type="AlphaFoldDB" id="A0A5B0Q2R5"/>
<accession>A0A5B0Q2R5</accession>
<evidence type="ECO:0000313" key="3">
    <source>
        <dbReference type="Proteomes" id="UP000324748"/>
    </source>
</evidence>
<feature type="compositionally biased region" description="Polar residues" evidence="1">
    <location>
        <begin position="79"/>
        <end position="89"/>
    </location>
</feature>
<feature type="compositionally biased region" description="Polar residues" evidence="1">
    <location>
        <begin position="97"/>
        <end position="107"/>
    </location>
</feature>
<protein>
    <submittedName>
        <fullName evidence="2">Uncharacterized protein</fullName>
    </submittedName>
</protein>
<dbReference type="EMBL" id="VSWC01000029">
    <property type="protein sequence ID" value="KAA1107495.1"/>
    <property type="molecule type" value="Genomic_DNA"/>
</dbReference>
<evidence type="ECO:0000313" key="2">
    <source>
        <dbReference type="EMBL" id="KAA1107495.1"/>
    </source>
</evidence>
<keyword evidence="3" id="KW-1185">Reference proteome</keyword>
<dbReference type="Proteomes" id="UP000324748">
    <property type="component" value="Unassembled WGS sequence"/>
</dbReference>
<proteinExistence type="predicted"/>
<reference evidence="2 3" key="1">
    <citation type="submission" date="2019-05" db="EMBL/GenBank/DDBJ databases">
        <title>Emergence of the Ug99 lineage of the wheat stem rust pathogen through somatic hybridization.</title>
        <authorList>
            <person name="Li F."/>
            <person name="Upadhyaya N.M."/>
            <person name="Sperschneider J."/>
            <person name="Matny O."/>
            <person name="Nguyen-Phuc H."/>
            <person name="Mago R."/>
            <person name="Raley C."/>
            <person name="Miller M.E."/>
            <person name="Silverstein K.A.T."/>
            <person name="Henningsen E."/>
            <person name="Hirsch C.D."/>
            <person name="Visser B."/>
            <person name="Pretorius Z.A."/>
            <person name="Steffenson B.J."/>
            <person name="Schwessinger B."/>
            <person name="Dodds P.N."/>
            <person name="Figueroa M."/>
        </authorList>
    </citation>
    <scope>NUCLEOTIDE SEQUENCE [LARGE SCALE GENOMIC DNA]</scope>
    <source>
        <strain evidence="2">21-0</strain>
    </source>
</reference>
<comment type="caution">
    <text evidence="2">The sequence shown here is derived from an EMBL/GenBank/DDBJ whole genome shotgun (WGS) entry which is preliminary data.</text>
</comment>
<feature type="compositionally biased region" description="Low complexity" evidence="1">
    <location>
        <begin position="17"/>
        <end position="27"/>
    </location>
</feature>